<evidence type="ECO:0000256" key="1">
    <source>
        <dbReference type="ARBA" id="ARBA00006987"/>
    </source>
</evidence>
<dbReference type="Gene3D" id="3.40.190.150">
    <property type="entry name" value="Bordetella uptake gene, domain 1"/>
    <property type="match status" value="1"/>
</dbReference>
<evidence type="ECO:0000256" key="2">
    <source>
        <dbReference type="SAM" id="SignalP"/>
    </source>
</evidence>
<feature type="chain" id="PRO_5002200590" evidence="2">
    <location>
        <begin position="21"/>
        <end position="324"/>
    </location>
</feature>
<evidence type="ECO:0000313" key="3">
    <source>
        <dbReference type="EMBL" id="CCJ55657.1"/>
    </source>
</evidence>
<dbReference type="Gene3D" id="3.40.190.10">
    <property type="entry name" value="Periplasmic binding protein-like II"/>
    <property type="match status" value="1"/>
</dbReference>
<feature type="signal peptide" evidence="2">
    <location>
        <begin position="1"/>
        <end position="20"/>
    </location>
</feature>
<dbReference type="HOGENOM" id="CLU_045683_0_1_4"/>
<dbReference type="GeneID" id="56476821"/>
<comment type="similarity">
    <text evidence="1">Belongs to the UPF0065 (bug) family.</text>
</comment>
<keyword evidence="2" id="KW-0732">Signal</keyword>
<dbReference type="EMBL" id="HE965806">
    <property type="protein sequence ID" value="CCJ55657.1"/>
    <property type="molecule type" value="Genomic_DNA"/>
</dbReference>
<dbReference type="OrthoDB" id="8968781at2"/>
<dbReference type="AlphaFoldDB" id="A0A0C6PAL9"/>
<evidence type="ECO:0000313" key="4">
    <source>
        <dbReference type="Proteomes" id="UP000007564"/>
    </source>
</evidence>
<dbReference type="Proteomes" id="UP000007564">
    <property type="component" value="Chromosome"/>
</dbReference>
<dbReference type="KEGG" id="bbh:BN112_3743"/>
<organism evidence="3 4">
    <name type="scientific">Bordetella bronchiseptica 253</name>
    <dbReference type="NCBI Taxonomy" id="568707"/>
    <lineage>
        <taxon>Bacteria</taxon>
        <taxon>Pseudomonadati</taxon>
        <taxon>Pseudomonadota</taxon>
        <taxon>Betaproteobacteria</taxon>
        <taxon>Burkholderiales</taxon>
        <taxon>Alcaligenaceae</taxon>
        <taxon>Bordetella</taxon>
    </lineage>
</organism>
<dbReference type="RefSeq" id="WP_003815486.1">
    <property type="nucleotide sequence ID" value="NC_019382.1"/>
</dbReference>
<proteinExistence type="inferred from homology"/>
<dbReference type="SUPFAM" id="SSF53850">
    <property type="entry name" value="Periplasmic binding protein-like II"/>
    <property type="match status" value="1"/>
</dbReference>
<gene>
    <name evidence="3" type="ORF">BN112_3743</name>
</gene>
<dbReference type="PANTHER" id="PTHR42928">
    <property type="entry name" value="TRICARBOXYLATE-BINDING PROTEIN"/>
    <property type="match status" value="1"/>
</dbReference>
<accession>A0A0C6PAL9</accession>
<dbReference type="PIRSF" id="PIRSF017082">
    <property type="entry name" value="YflP"/>
    <property type="match status" value="1"/>
</dbReference>
<reference evidence="3 4" key="1">
    <citation type="journal article" date="2012" name="BMC Genomics">
        <title>Comparative genomics of the classical Bordetella subspecies: the evolution and exchange of virulence-associated diversity amongst closely related pathogens.</title>
        <authorList>
            <person name="Park J."/>
            <person name="Zhang Y."/>
            <person name="Buboltz A.M."/>
            <person name="Zhang X."/>
            <person name="Schuster S.C."/>
            <person name="Ahuja U."/>
            <person name="Liu M."/>
            <person name="Miller J.F."/>
            <person name="Sebaihia M."/>
            <person name="Bentley S.D."/>
            <person name="Parkhill J."/>
            <person name="Harvill E.T."/>
        </authorList>
    </citation>
    <scope>NUCLEOTIDE SEQUENCE [LARGE SCALE GENOMIC DNA]</scope>
    <source>
        <strain evidence="3 4">253</strain>
    </source>
</reference>
<dbReference type="Pfam" id="PF03401">
    <property type="entry name" value="TctC"/>
    <property type="match status" value="1"/>
</dbReference>
<dbReference type="InterPro" id="IPR042100">
    <property type="entry name" value="Bug_dom1"/>
</dbReference>
<sequence length="324" mass="33547">MRPIAAAFVLGLLAFHGAGAAAGDGWPARKALTMVLPAGAGGSSDPLARLLALEMGQRLGQTIVVQNRPGAGGNVGMAQAARAQPDGYTMVISWTGPLATNLALYKDVGYDPRADFAPVGMVGCTPNVLAVSGDFPANSLAEFEAYAKTRKSKLSYGTTGVGSSWHIAGEMLSREMDNGLVHIPYQTPGAALTDMKAGRLDAIFPVVPMTVGHVRAGDMKVLAVFSKERASVLPDAPTTVEQGRADLISDTCFALLAPKGVDAAALAAMNKALNEVLQDPGARPKIEAMGIQIRAGEPAALAQYLDSEIPRQARLVQASGATAQ</sequence>
<dbReference type="PANTHER" id="PTHR42928:SF5">
    <property type="entry name" value="BLR1237 PROTEIN"/>
    <property type="match status" value="1"/>
</dbReference>
<name>A0A0C6PAL9_BORBO</name>
<dbReference type="CDD" id="cd07012">
    <property type="entry name" value="PBP2_Bug_TTT"/>
    <property type="match status" value="1"/>
</dbReference>
<protein>
    <submittedName>
        <fullName evidence="3">Putative exported protein</fullName>
    </submittedName>
</protein>
<dbReference type="InterPro" id="IPR005064">
    <property type="entry name" value="BUG"/>
</dbReference>